<keyword evidence="2" id="KW-1185">Reference proteome</keyword>
<dbReference type="PANTHER" id="PTHR11669">
    <property type="entry name" value="REPLICATION FACTOR C / DNA POLYMERASE III GAMMA-TAU SUBUNIT"/>
    <property type="match status" value="1"/>
</dbReference>
<organism evidence="1 2">
    <name type="scientific">Neotamlana laminarinivorans</name>
    <dbReference type="NCBI Taxonomy" id="2883124"/>
    <lineage>
        <taxon>Bacteria</taxon>
        <taxon>Pseudomonadati</taxon>
        <taxon>Bacteroidota</taxon>
        <taxon>Flavobacteriia</taxon>
        <taxon>Flavobacteriales</taxon>
        <taxon>Flavobacteriaceae</taxon>
        <taxon>Neotamlana</taxon>
    </lineage>
</organism>
<dbReference type="EMBL" id="JAJAPW010000002">
    <property type="protein sequence ID" value="MCB4798302.1"/>
    <property type="molecule type" value="Genomic_DNA"/>
</dbReference>
<dbReference type="RefSeq" id="WP_226542047.1">
    <property type="nucleotide sequence ID" value="NZ_JAJAPW010000002.1"/>
</dbReference>
<dbReference type="SUPFAM" id="SSF52540">
    <property type="entry name" value="P-loop containing nucleoside triphosphate hydrolases"/>
    <property type="match status" value="1"/>
</dbReference>
<sequence>MLFNQIIGQEHIKKHLTQSADNGRIPHAQLFVGNEGSGTLPMALAYAQYILCKNTQGENDGGNASCNLKFKNFSHPDLHFAFPVTTTDKVKKHPVSSHYLEEWRKLLNEQPYGNLFDWYKLLGVDNKQGQIGVDEAQDIVKSLSLKSYEGGYKILLVWMAEKMNTAAANKLLKLVEEPPEKTIFLLIAEDEEQIINTIRSRCQVLHFPPLAENDVKNALINQFNIPETDATKIAHQANGNYNKACDLVYSDTEDIQFEKWFVFWVRTAFKAKGNKAAIHDLISWSEEVAKTGRETQKQFLNFCIDFFRQALLLNYNANDLVFFEPKSEAFDINKFAPFIHGNNIMDISNELQDAIYHIERNGNSKIILTDLSIKLTRLLHKKDN</sequence>
<dbReference type="InterPro" id="IPR050238">
    <property type="entry name" value="DNA_Rep/Repair_Clamp_Loader"/>
</dbReference>
<dbReference type="Pfam" id="PF13177">
    <property type="entry name" value="DNA_pol3_delta2"/>
    <property type="match status" value="1"/>
</dbReference>
<gene>
    <name evidence="1" type="ORF">LG649_05580</name>
</gene>
<dbReference type="InterPro" id="IPR027417">
    <property type="entry name" value="P-loop_NTPase"/>
</dbReference>
<name>A0A9X1I176_9FLAO</name>
<proteinExistence type="predicted"/>
<dbReference type="AlphaFoldDB" id="A0A9X1I176"/>
<dbReference type="PANTHER" id="PTHR11669:SF8">
    <property type="entry name" value="DNA POLYMERASE III SUBUNIT DELTA"/>
    <property type="match status" value="1"/>
</dbReference>
<reference evidence="1" key="1">
    <citation type="submission" date="2021-10" db="EMBL/GenBank/DDBJ databases">
        <title>Tamlana sargassums sp. nov., and Tamlana laminarinivorans sp. nov., two new bacteria isolated from the brown alga.</title>
        <authorList>
            <person name="Li J."/>
        </authorList>
    </citation>
    <scope>NUCLEOTIDE SEQUENCE</scope>
    <source>
        <strain evidence="1">PT2-4</strain>
    </source>
</reference>
<evidence type="ECO:0000313" key="1">
    <source>
        <dbReference type="EMBL" id="MCB4798302.1"/>
    </source>
</evidence>
<comment type="caution">
    <text evidence="1">The sequence shown here is derived from an EMBL/GenBank/DDBJ whole genome shotgun (WGS) entry which is preliminary data.</text>
</comment>
<dbReference type="GO" id="GO:0006261">
    <property type="term" value="P:DNA-templated DNA replication"/>
    <property type="evidence" value="ECO:0007669"/>
    <property type="project" value="TreeGrafter"/>
</dbReference>
<accession>A0A9X1I176</accession>
<protein>
    <submittedName>
        <fullName evidence="1">DNA polymerase III subunit delta</fullName>
    </submittedName>
</protein>
<dbReference type="Gene3D" id="3.40.50.300">
    <property type="entry name" value="P-loop containing nucleotide triphosphate hydrolases"/>
    <property type="match status" value="1"/>
</dbReference>
<evidence type="ECO:0000313" key="2">
    <source>
        <dbReference type="Proteomes" id="UP001139199"/>
    </source>
</evidence>
<dbReference type="Proteomes" id="UP001139199">
    <property type="component" value="Unassembled WGS sequence"/>
</dbReference>